<feature type="transmembrane region" description="Helical" evidence="2">
    <location>
        <begin position="12"/>
        <end position="36"/>
    </location>
</feature>
<evidence type="ECO:0000256" key="1">
    <source>
        <dbReference type="SAM" id="MobiDB-lite"/>
    </source>
</evidence>
<comment type="caution">
    <text evidence="3">The sequence shown here is derived from an EMBL/GenBank/DDBJ whole genome shotgun (WGS) entry which is preliminary data.</text>
</comment>
<proteinExistence type="predicted"/>
<sequence>MSFNSSSNADELALSQTILTGVSLLAVFVAIFALGVERTRRVREYDKGHETTKPDLMGCFSNKPVGWFASLMGRRAPVLALPSIGGLIEAADRGLWSSTTLDHMPEIHPELTWIPLYESIFDDLHVLQGLNKLPSAWSQSASTRRVFVNMSRLGHAAHRSNLAVTRRGLLAKGCLAEGIRKLPGAVAGGALTKDEGKGLARLKAVWLVGKTPCIPVTREELVALSLVMGMPIAKGGDGHYAGIGAYGLSLDLAHTEANWKLTLVKGSRIPRHAPSMGGGYTSLMAKHLACGSIPFAEGGDWIRSVYVTDAVLAAVRDGVCIVDTQAYGGASLEFLRRLPADKAIDAYYGIAEDSDSQGGSDPGRILNANKQEVGSWASLVAGIAFGGLVPQADRHVVEVVRFTVSGQADGCVQNLELLVDELHGADKEAKMFGERVAERNAATGHMYVNHNFPASDKNPRDAASIFARYMNLLERVIARSEGSPVLPTGSAATGPVVEPVVEPETSRSEGDLEAQNGYAMHSLPSANGHAQGGGGGGGNNGGAVDGSESPGQPSDHVFEATVALLKRTYRAAVKARKIKAEEAKPWLIAPDTTAAHTPAELELVSQDLGTKLAEIKAALRDDRKIPLEDAATVVRCILAAWADTVPRVDVMEHLPNREDPSRPESGTGVIFMDALPSVVALS</sequence>
<reference evidence="3" key="1">
    <citation type="journal article" date="2023" name="Mol. Phylogenet. Evol.">
        <title>Genome-scale phylogeny and comparative genomics of the fungal order Sordariales.</title>
        <authorList>
            <person name="Hensen N."/>
            <person name="Bonometti L."/>
            <person name="Westerberg I."/>
            <person name="Brannstrom I.O."/>
            <person name="Guillou S."/>
            <person name="Cros-Aarteil S."/>
            <person name="Calhoun S."/>
            <person name="Haridas S."/>
            <person name="Kuo A."/>
            <person name="Mondo S."/>
            <person name="Pangilinan J."/>
            <person name="Riley R."/>
            <person name="LaButti K."/>
            <person name="Andreopoulos B."/>
            <person name="Lipzen A."/>
            <person name="Chen C."/>
            <person name="Yan M."/>
            <person name="Daum C."/>
            <person name="Ng V."/>
            <person name="Clum A."/>
            <person name="Steindorff A."/>
            <person name="Ohm R.A."/>
            <person name="Martin F."/>
            <person name="Silar P."/>
            <person name="Natvig D.O."/>
            <person name="Lalanne C."/>
            <person name="Gautier V."/>
            <person name="Ament-Velasquez S.L."/>
            <person name="Kruys A."/>
            <person name="Hutchinson M.I."/>
            <person name="Powell A.J."/>
            <person name="Barry K."/>
            <person name="Miller A.N."/>
            <person name="Grigoriev I.V."/>
            <person name="Debuchy R."/>
            <person name="Gladieux P."/>
            <person name="Hiltunen Thoren M."/>
            <person name="Johannesson H."/>
        </authorList>
    </citation>
    <scope>NUCLEOTIDE SEQUENCE</scope>
    <source>
        <strain evidence="3">SMH4131-1</strain>
    </source>
</reference>
<evidence type="ECO:0000313" key="3">
    <source>
        <dbReference type="EMBL" id="KAK3320148.1"/>
    </source>
</evidence>
<protein>
    <submittedName>
        <fullName evidence="3">Uncharacterized protein</fullName>
    </submittedName>
</protein>
<keyword evidence="4" id="KW-1185">Reference proteome</keyword>
<reference evidence="3" key="2">
    <citation type="submission" date="2023-06" db="EMBL/GenBank/DDBJ databases">
        <authorList>
            <consortium name="Lawrence Berkeley National Laboratory"/>
            <person name="Haridas S."/>
            <person name="Hensen N."/>
            <person name="Bonometti L."/>
            <person name="Westerberg I."/>
            <person name="Brannstrom I.O."/>
            <person name="Guillou S."/>
            <person name="Cros-Aarteil S."/>
            <person name="Calhoun S."/>
            <person name="Kuo A."/>
            <person name="Mondo S."/>
            <person name="Pangilinan J."/>
            <person name="Riley R."/>
            <person name="Labutti K."/>
            <person name="Andreopoulos B."/>
            <person name="Lipzen A."/>
            <person name="Chen C."/>
            <person name="Yanf M."/>
            <person name="Daum C."/>
            <person name="Ng V."/>
            <person name="Clum A."/>
            <person name="Steindorff A."/>
            <person name="Ohm R."/>
            <person name="Martin F."/>
            <person name="Silar P."/>
            <person name="Natvig D."/>
            <person name="Lalanne C."/>
            <person name="Gautier V."/>
            <person name="Ament-Velasquez S.L."/>
            <person name="Kruys A."/>
            <person name="Hutchinson M.I."/>
            <person name="Powell A.J."/>
            <person name="Barry K."/>
            <person name="Miller A.N."/>
            <person name="Grigoriev I.V."/>
            <person name="Debuchy R."/>
            <person name="Gladieux P."/>
            <person name="Thoren M.H."/>
            <person name="Johannesson H."/>
        </authorList>
    </citation>
    <scope>NUCLEOTIDE SEQUENCE</scope>
    <source>
        <strain evidence="3">SMH4131-1</strain>
    </source>
</reference>
<keyword evidence="2" id="KW-0812">Transmembrane</keyword>
<gene>
    <name evidence="3" type="ORF">B0T19DRAFT_468362</name>
</gene>
<keyword evidence="2" id="KW-0472">Membrane</keyword>
<accession>A0AAE0M6A4</accession>
<evidence type="ECO:0000256" key="2">
    <source>
        <dbReference type="SAM" id="Phobius"/>
    </source>
</evidence>
<feature type="region of interest" description="Disordered" evidence="1">
    <location>
        <begin position="483"/>
        <end position="555"/>
    </location>
</feature>
<organism evidence="3 4">
    <name type="scientific">Cercophora scortea</name>
    <dbReference type="NCBI Taxonomy" id="314031"/>
    <lineage>
        <taxon>Eukaryota</taxon>
        <taxon>Fungi</taxon>
        <taxon>Dikarya</taxon>
        <taxon>Ascomycota</taxon>
        <taxon>Pezizomycotina</taxon>
        <taxon>Sordariomycetes</taxon>
        <taxon>Sordariomycetidae</taxon>
        <taxon>Sordariales</taxon>
        <taxon>Lasiosphaeriaceae</taxon>
        <taxon>Cercophora</taxon>
    </lineage>
</organism>
<dbReference type="AlphaFoldDB" id="A0AAE0M6A4"/>
<feature type="compositionally biased region" description="Gly residues" evidence="1">
    <location>
        <begin position="530"/>
        <end position="544"/>
    </location>
</feature>
<evidence type="ECO:0000313" key="4">
    <source>
        <dbReference type="Proteomes" id="UP001286456"/>
    </source>
</evidence>
<dbReference type="Proteomes" id="UP001286456">
    <property type="component" value="Unassembled WGS sequence"/>
</dbReference>
<dbReference type="EMBL" id="JAUEPO010000006">
    <property type="protein sequence ID" value="KAK3320148.1"/>
    <property type="molecule type" value="Genomic_DNA"/>
</dbReference>
<name>A0AAE0M6A4_9PEZI</name>
<keyword evidence="2" id="KW-1133">Transmembrane helix</keyword>